<dbReference type="eggNOG" id="COG3266">
    <property type="taxonomic scope" value="Bacteria"/>
</dbReference>
<dbReference type="RefSeq" id="WP_012109477.1">
    <property type="nucleotide sequence ID" value="NC_009714.1"/>
</dbReference>
<accession>A7I3T0</accession>
<dbReference type="InterPro" id="IPR007730">
    <property type="entry name" value="SPOR-like_dom"/>
</dbReference>
<sequence length="313" mass="35161">MENDFTMADILLDKDKAAQEKSVNIKKILMGISVLVIIFLIVLIIMKFINRGNIDTNDSITMPNEQEILTPNTKNNEMAQNTANTPTVDQQIKIQTKPAEIQQIEPSSQTTKEPTQIEIKSDNSNAKVVEIKPIAIAPEPPKKVEQPVKIEEPKKILETTQIKKEITVPQKPKKIEKTQNTNIKKSEPVKAQQTATKQNVESKKNEKSVFSNNSKNKQIKVSDIKNAKPKAAAVATTGNTYIQVLAFSSDKKENIVTKKLKEKGYSYKFQDTVVNGKKMTKILVGPYDNANIESKIKQIRSEINPEAFVYRAK</sequence>
<proteinExistence type="predicted"/>
<evidence type="ECO:0000256" key="1">
    <source>
        <dbReference type="SAM" id="MobiDB-lite"/>
    </source>
</evidence>
<keyword evidence="2" id="KW-1133">Transmembrane helix</keyword>
<keyword evidence="2" id="KW-0812">Transmembrane</keyword>
<dbReference type="SUPFAM" id="SSF110997">
    <property type="entry name" value="Sporulation related repeat"/>
    <property type="match status" value="1"/>
</dbReference>
<dbReference type="AlphaFoldDB" id="A7I3T0"/>
<organism evidence="4 5">
    <name type="scientific">Campylobacter hominis (strain ATCC BAA-381 / DSM 21671 / CCUG 45161 / LMG 19568 / NCTC 13146 / CH001A)</name>
    <dbReference type="NCBI Taxonomy" id="360107"/>
    <lineage>
        <taxon>Bacteria</taxon>
        <taxon>Pseudomonadati</taxon>
        <taxon>Campylobacterota</taxon>
        <taxon>Epsilonproteobacteria</taxon>
        <taxon>Campylobacterales</taxon>
        <taxon>Campylobacteraceae</taxon>
        <taxon>Campylobacter</taxon>
    </lineage>
</organism>
<evidence type="ECO:0000313" key="5">
    <source>
        <dbReference type="Proteomes" id="UP000002407"/>
    </source>
</evidence>
<dbReference type="Pfam" id="PF05036">
    <property type="entry name" value="SPOR"/>
    <property type="match status" value="1"/>
</dbReference>
<feature type="transmembrane region" description="Helical" evidence="2">
    <location>
        <begin position="28"/>
        <end position="49"/>
    </location>
</feature>
<dbReference type="InterPro" id="IPR036680">
    <property type="entry name" value="SPOR-like_sf"/>
</dbReference>
<reference evidence="5" key="1">
    <citation type="submission" date="2007-07" db="EMBL/GenBank/DDBJ databases">
        <title>Complete genome sequence of Campylobacter hominis ATCC BAA-381, a commensal isolated from the human gastrointestinal tract.</title>
        <authorList>
            <person name="Fouts D.E."/>
            <person name="Mongodin E.F."/>
            <person name="Puiu D."/>
            <person name="Sebastian Y."/>
            <person name="Miller W.G."/>
            <person name="Mandrell R.E."/>
            <person name="Nelson K.E."/>
        </authorList>
    </citation>
    <scope>NUCLEOTIDE SEQUENCE [LARGE SCALE GENOMIC DNA]</scope>
    <source>
        <strain evidence="5">ATCC BAA-381 / LMG 19568 / NCTC 13146 / CH001A</strain>
    </source>
</reference>
<name>A7I3T0_CAMHC</name>
<dbReference type="KEGG" id="cha:CHAB381_1648"/>
<gene>
    <name evidence="4" type="ordered locus">CHAB381_1648</name>
</gene>
<dbReference type="PROSITE" id="PS51724">
    <property type="entry name" value="SPOR"/>
    <property type="match status" value="1"/>
</dbReference>
<dbReference type="STRING" id="360107.CHAB381_1648"/>
<dbReference type="HOGENOM" id="CLU_084701_0_0_7"/>
<feature type="region of interest" description="Disordered" evidence="1">
    <location>
        <begin position="172"/>
        <end position="214"/>
    </location>
</feature>
<evidence type="ECO:0000313" key="4">
    <source>
        <dbReference type="EMBL" id="ABS51090.1"/>
    </source>
</evidence>
<dbReference type="EMBL" id="CP000776">
    <property type="protein sequence ID" value="ABS51090.1"/>
    <property type="molecule type" value="Genomic_DNA"/>
</dbReference>
<keyword evidence="5" id="KW-1185">Reference proteome</keyword>
<keyword evidence="2" id="KW-0472">Membrane</keyword>
<feature type="compositionally biased region" description="Polar residues" evidence="1">
    <location>
        <begin position="104"/>
        <end position="114"/>
    </location>
</feature>
<dbReference type="OrthoDB" id="5339510at2"/>
<feature type="region of interest" description="Disordered" evidence="1">
    <location>
        <begin position="99"/>
        <end position="119"/>
    </location>
</feature>
<evidence type="ECO:0000259" key="3">
    <source>
        <dbReference type="PROSITE" id="PS51724"/>
    </source>
</evidence>
<evidence type="ECO:0000256" key="2">
    <source>
        <dbReference type="SAM" id="Phobius"/>
    </source>
</evidence>
<protein>
    <recommendedName>
        <fullName evidence="3">SPOR domain-containing protein</fullName>
    </recommendedName>
</protein>
<dbReference type="GO" id="GO:0042834">
    <property type="term" value="F:peptidoglycan binding"/>
    <property type="evidence" value="ECO:0007669"/>
    <property type="project" value="InterPro"/>
</dbReference>
<feature type="domain" description="SPOR" evidence="3">
    <location>
        <begin position="234"/>
        <end position="312"/>
    </location>
</feature>
<dbReference type="Proteomes" id="UP000002407">
    <property type="component" value="Chromosome"/>
</dbReference>